<dbReference type="InterPro" id="IPR007111">
    <property type="entry name" value="NACHT_NTPase"/>
</dbReference>
<keyword evidence="1" id="KW-0677">Repeat</keyword>
<dbReference type="InterPro" id="IPR056884">
    <property type="entry name" value="NPHP3-like_N"/>
</dbReference>
<dbReference type="InterPro" id="IPR027417">
    <property type="entry name" value="P-loop_NTPase"/>
</dbReference>
<comment type="caution">
    <text evidence="3">The sequence shown here is derived from an EMBL/GenBank/DDBJ whole genome shotgun (WGS) entry which is preliminary data.</text>
</comment>
<reference evidence="3" key="1">
    <citation type="submission" date="2021-03" db="EMBL/GenBank/DDBJ databases">
        <title>Comparative genomics and phylogenomic investigation of the class Geoglossomycetes provide insights into ecological specialization and systematics.</title>
        <authorList>
            <person name="Melie T."/>
            <person name="Pirro S."/>
            <person name="Miller A.N."/>
            <person name="Quandt A."/>
        </authorList>
    </citation>
    <scope>NUCLEOTIDE SEQUENCE</scope>
    <source>
        <strain evidence="3">GBOQ0MN5Z8</strain>
    </source>
</reference>
<dbReference type="Pfam" id="PF24883">
    <property type="entry name" value="NPHP3_N"/>
    <property type="match status" value="1"/>
</dbReference>
<dbReference type="OrthoDB" id="1577640at2759"/>
<evidence type="ECO:0000313" key="4">
    <source>
        <dbReference type="Proteomes" id="UP000698800"/>
    </source>
</evidence>
<evidence type="ECO:0000259" key="2">
    <source>
        <dbReference type="PROSITE" id="PS50837"/>
    </source>
</evidence>
<gene>
    <name evidence="3" type="ORF">FGG08_007442</name>
</gene>
<name>A0A9P8HZF7_9PEZI</name>
<dbReference type="AlphaFoldDB" id="A0A9P8HZF7"/>
<organism evidence="3 4">
    <name type="scientific">Glutinoglossum americanum</name>
    <dbReference type="NCBI Taxonomy" id="1670608"/>
    <lineage>
        <taxon>Eukaryota</taxon>
        <taxon>Fungi</taxon>
        <taxon>Dikarya</taxon>
        <taxon>Ascomycota</taxon>
        <taxon>Pezizomycotina</taxon>
        <taxon>Geoglossomycetes</taxon>
        <taxon>Geoglossales</taxon>
        <taxon>Geoglossaceae</taxon>
        <taxon>Glutinoglossum</taxon>
    </lineage>
</organism>
<dbReference type="EMBL" id="JAGHQL010000306">
    <property type="protein sequence ID" value="KAH0533943.1"/>
    <property type="molecule type" value="Genomic_DNA"/>
</dbReference>
<feature type="domain" description="NACHT" evidence="2">
    <location>
        <begin position="67"/>
        <end position="213"/>
    </location>
</feature>
<dbReference type="SUPFAM" id="SSF52540">
    <property type="entry name" value="P-loop containing nucleoside triphosphate hydrolases"/>
    <property type="match status" value="1"/>
</dbReference>
<dbReference type="Proteomes" id="UP000698800">
    <property type="component" value="Unassembled WGS sequence"/>
</dbReference>
<proteinExistence type="predicted"/>
<protein>
    <recommendedName>
        <fullName evidence="2">NACHT domain-containing protein</fullName>
    </recommendedName>
</protein>
<dbReference type="PANTHER" id="PTHR10039">
    <property type="entry name" value="AMELOGENIN"/>
    <property type="match status" value="1"/>
</dbReference>
<dbReference type="PROSITE" id="PS50837">
    <property type="entry name" value="NACHT"/>
    <property type="match status" value="1"/>
</dbReference>
<accession>A0A9P8HZF7</accession>
<evidence type="ECO:0000313" key="3">
    <source>
        <dbReference type="EMBL" id="KAH0533943.1"/>
    </source>
</evidence>
<dbReference type="PANTHER" id="PTHR10039:SF16">
    <property type="entry name" value="GPI INOSITOL-DEACYLASE"/>
    <property type="match status" value="1"/>
</dbReference>
<keyword evidence="4" id="KW-1185">Reference proteome</keyword>
<evidence type="ECO:0000256" key="1">
    <source>
        <dbReference type="ARBA" id="ARBA00022737"/>
    </source>
</evidence>
<sequence>MRVTTQETTDAVKNLWSEQKRGKIECWLSSPDPSTNYNKALRKCHEGSGLWFLESDAFAKWKTRRNSFLWLNGIPGCGKTILSSTIIKDLNDNLSSQPLLYFYFDFNDSAKQTLENMLRSLIIQLPCKLEDNWKQLDSLFSSYEDGRRQPTRESLCKILLNMIEQVKEVWIVLDALDECCTRMGSPTEGLLSWMKDLLKSEQRNVHLLVTSRPEQDIKSEVSELAHDDDIVPLQSDLIADDIRAYVHTRVRRGNGLKRWRSQPEVQDEIETRLMKQADGM</sequence>
<dbReference type="Gene3D" id="3.40.50.300">
    <property type="entry name" value="P-loop containing nucleotide triphosphate hydrolases"/>
    <property type="match status" value="1"/>
</dbReference>